<dbReference type="PANTHER" id="PTHR30532">
    <property type="entry name" value="IRON III DICITRATE-BINDING PERIPLASMIC PROTEIN"/>
    <property type="match status" value="1"/>
</dbReference>
<evidence type="ECO:0000256" key="2">
    <source>
        <dbReference type="ARBA" id="ARBA00008814"/>
    </source>
</evidence>
<reference evidence="7 8" key="1">
    <citation type="submission" date="2016-11" db="EMBL/GenBank/DDBJ databases">
        <title>Paenibacillus species isolates.</title>
        <authorList>
            <person name="Beno S.M."/>
        </authorList>
    </citation>
    <scope>NUCLEOTIDE SEQUENCE [LARGE SCALE GENOMIC DNA]</scope>
    <source>
        <strain evidence="7 8">FSL H7-0443</strain>
    </source>
</reference>
<dbReference type="InterPro" id="IPR051313">
    <property type="entry name" value="Bact_iron-sidero_bind"/>
</dbReference>
<evidence type="ECO:0000256" key="3">
    <source>
        <dbReference type="ARBA" id="ARBA00022448"/>
    </source>
</evidence>
<feature type="region of interest" description="Disordered" evidence="5">
    <location>
        <begin position="48"/>
        <end position="84"/>
    </location>
</feature>
<dbReference type="PANTHER" id="PTHR30532:SF26">
    <property type="entry name" value="IRON(3+)-HYDROXAMATE-BINDING PROTEIN FHUD"/>
    <property type="match status" value="1"/>
</dbReference>
<name>A0A1R0ZHV5_9BACL</name>
<gene>
    <name evidence="7" type="ORF">BSK65_11510</name>
</gene>
<dbReference type="AlphaFoldDB" id="A0A1R0ZHV5"/>
<evidence type="ECO:0000256" key="5">
    <source>
        <dbReference type="SAM" id="MobiDB-lite"/>
    </source>
</evidence>
<proteinExistence type="inferred from homology"/>
<organism evidence="7 8">
    <name type="scientific">Paenibacillus odorifer</name>
    <dbReference type="NCBI Taxonomy" id="189426"/>
    <lineage>
        <taxon>Bacteria</taxon>
        <taxon>Bacillati</taxon>
        <taxon>Bacillota</taxon>
        <taxon>Bacilli</taxon>
        <taxon>Bacillales</taxon>
        <taxon>Paenibacillaceae</taxon>
        <taxon>Paenibacillus</taxon>
    </lineage>
</organism>
<evidence type="ECO:0000313" key="8">
    <source>
        <dbReference type="Proteomes" id="UP000187425"/>
    </source>
</evidence>
<dbReference type="Proteomes" id="UP000187425">
    <property type="component" value="Unassembled WGS sequence"/>
</dbReference>
<comment type="subcellular location">
    <subcellularLocation>
        <location evidence="1">Cell envelope</location>
    </subcellularLocation>
</comment>
<dbReference type="Gene3D" id="3.40.50.1980">
    <property type="entry name" value="Nitrogenase molybdenum iron protein domain"/>
    <property type="match status" value="2"/>
</dbReference>
<dbReference type="GO" id="GO:1901678">
    <property type="term" value="P:iron coordination entity transport"/>
    <property type="evidence" value="ECO:0007669"/>
    <property type="project" value="UniProtKB-ARBA"/>
</dbReference>
<dbReference type="EMBL" id="MPTW01000005">
    <property type="protein sequence ID" value="OME70548.1"/>
    <property type="molecule type" value="Genomic_DNA"/>
</dbReference>
<dbReference type="InterPro" id="IPR002491">
    <property type="entry name" value="ABC_transptr_periplasmic_BD"/>
</dbReference>
<comment type="caution">
    <text evidence="7">The sequence shown here is derived from an EMBL/GenBank/DDBJ whole genome shotgun (WGS) entry which is preliminary data.</text>
</comment>
<dbReference type="SUPFAM" id="SSF53807">
    <property type="entry name" value="Helical backbone' metal receptor"/>
    <property type="match status" value="1"/>
</dbReference>
<evidence type="ECO:0000256" key="4">
    <source>
        <dbReference type="ARBA" id="ARBA00022729"/>
    </source>
</evidence>
<keyword evidence="3" id="KW-0813">Transport</keyword>
<feature type="compositionally biased region" description="Low complexity" evidence="5">
    <location>
        <begin position="48"/>
        <end position="81"/>
    </location>
</feature>
<dbReference type="Pfam" id="PF01497">
    <property type="entry name" value="Peripla_BP_2"/>
    <property type="match status" value="1"/>
</dbReference>
<evidence type="ECO:0000313" key="7">
    <source>
        <dbReference type="EMBL" id="OME70548.1"/>
    </source>
</evidence>
<evidence type="ECO:0000256" key="1">
    <source>
        <dbReference type="ARBA" id="ARBA00004196"/>
    </source>
</evidence>
<feature type="domain" description="Fe/B12 periplasmic-binding" evidence="6">
    <location>
        <begin position="98"/>
        <end position="353"/>
    </location>
</feature>
<comment type="similarity">
    <text evidence="2">Belongs to the bacterial solute-binding protein 8 family.</text>
</comment>
<keyword evidence="4" id="KW-0732">Signal</keyword>
<evidence type="ECO:0000259" key="6">
    <source>
        <dbReference type="PROSITE" id="PS50983"/>
    </source>
</evidence>
<sequence length="353" mass="39043">MIINYHRRNNKLHNLQKNTSKQNHWLLFPFMLTLILVLSACGNSNTTVENTGGTSNTSNTTAATQAPTETSQEAESAETPTVKTVSTVKGDVEIPVHPKRIVAEEYLGSLIALDTIPIGAPGLTLENMYYKEALTGVTDTGAYGKMSPEKIIALNPDLIISGQAESYETLSKIAPTIIVPYGDLKDAHAELTYFGELLGKEQEAKNWLADYDKRIAEAKAKVDKVLPADATFSIMEDGGKSIWVYGDNFGRGGQPIYQALGRKPPTEVAAEIMEKQWAEISKEALTKYAGDYIILTSNNLTEADYKADSFWGNLPAVKNGHLYVWKEERSWYYDPIAVLTQTEELADWLINNK</sequence>
<dbReference type="PROSITE" id="PS50983">
    <property type="entry name" value="FE_B12_PBP"/>
    <property type="match status" value="1"/>
</dbReference>
<dbReference type="GO" id="GO:0030288">
    <property type="term" value="C:outer membrane-bounded periplasmic space"/>
    <property type="evidence" value="ECO:0007669"/>
    <property type="project" value="TreeGrafter"/>
</dbReference>
<accession>A0A1R0ZHV5</accession>
<protein>
    <submittedName>
        <fullName evidence="7">ABC transporter substrate-binding protein</fullName>
    </submittedName>
</protein>